<dbReference type="SUPFAM" id="SSF55248">
    <property type="entry name" value="PCD-like"/>
    <property type="match status" value="1"/>
</dbReference>
<dbReference type="Pfam" id="PF01329">
    <property type="entry name" value="Pterin_4a"/>
    <property type="match status" value="1"/>
</dbReference>
<reference evidence="5 6" key="1">
    <citation type="submission" date="2021-12" db="EMBL/GenBank/DDBJ databases">
        <title>Siccirubricoccus leaddurans sp. nov., a high concentration Zn2+ tolerance bacterium.</title>
        <authorList>
            <person name="Cao Y."/>
        </authorList>
    </citation>
    <scope>NUCLEOTIDE SEQUENCE [LARGE SCALE GENOMIC DNA]</scope>
    <source>
        <strain evidence="5 6">KC 17139</strain>
    </source>
</reference>
<organism evidence="5 6">
    <name type="scientific">Siccirubricoccus soli</name>
    <dbReference type="NCBI Taxonomy" id="2899147"/>
    <lineage>
        <taxon>Bacteria</taxon>
        <taxon>Pseudomonadati</taxon>
        <taxon>Pseudomonadota</taxon>
        <taxon>Alphaproteobacteria</taxon>
        <taxon>Acetobacterales</taxon>
        <taxon>Roseomonadaceae</taxon>
        <taxon>Siccirubricoccus</taxon>
    </lineage>
</organism>
<accession>A0ABT1D1P4</accession>
<dbReference type="GO" id="GO:0008124">
    <property type="term" value="F:4-alpha-hydroxytetrahydrobiopterin dehydratase activity"/>
    <property type="evidence" value="ECO:0007669"/>
    <property type="project" value="UniProtKB-EC"/>
</dbReference>
<name>A0ABT1D1P4_9PROT</name>
<dbReference type="Proteomes" id="UP001523392">
    <property type="component" value="Unassembled WGS sequence"/>
</dbReference>
<keyword evidence="6" id="KW-1185">Reference proteome</keyword>
<dbReference type="InterPro" id="IPR036428">
    <property type="entry name" value="PCD_sf"/>
</dbReference>
<keyword evidence="4 5" id="KW-0456">Lyase</keyword>
<dbReference type="EMBL" id="JAFIRR010000033">
    <property type="protein sequence ID" value="MCO6415812.1"/>
    <property type="molecule type" value="Genomic_DNA"/>
</dbReference>
<sequence>MDDATRIERRFRFKDFGEAFAFVARAAELAEAEGHHPDITFGWGYAVVSLRTKKIKGLHENYFIMATKLDRIAEGAAAAETARQRS</sequence>
<comment type="similarity">
    <text evidence="2">Belongs to the pterin-4-alpha-carbinolamine dehydratase family.</text>
</comment>
<dbReference type="PANTHER" id="PTHR42805">
    <property type="entry name" value="PTERIN-4-ALPHA-CARBINOLAMINE DEHYDRATASE-RELATED"/>
    <property type="match status" value="1"/>
</dbReference>
<comment type="caution">
    <text evidence="5">The sequence shown here is derived from an EMBL/GenBank/DDBJ whole genome shotgun (WGS) entry which is preliminary data.</text>
</comment>
<gene>
    <name evidence="5" type="ORF">JYK14_06430</name>
</gene>
<dbReference type="Gene3D" id="3.30.1360.20">
    <property type="entry name" value="Transcriptional coactivator/pterin dehydratase"/>
    <property type="match status" value="1"/>
</dbReference>
<dbReference type="EC" id="4.2.1.96" evidence="3"/>
<evidence type="ECO:0000313" key="5">
    <source>
        <dbReference type="EMBL" id="MCO6415812.1"/>
    </source>
</evidence>
<evidence type="ECO:0000256" key="1">
    <source>
        <dbReference type="ARBA" id="ARBA00001554"/>
    </source>
</evidence>
<dbReference type="InterPro" id="IPR050376">
    <property type="entry name" value="Pterin-4-alpha-carb_dehyd"/>
</dbReference>
<evidence type="ECO:0000256" key="3">
    <source>
        <dbReference type="ARBA" id="ARBA00013252"/>
    </source>
</evidence>
<dbReference type="PANTHER" id="PTHR42805:SF1">
    <property type="entry name" value="PTERIN-4-ALPHA-CARBINOLAMINE DEHYDRATASE-RELATED"/>
    <property type="match status" value="1"/>
</dbReference>
<dbReference type="InterPro" id="IPR001533">
    <property type="entry name" value="Pterin_deHydtase"/>
</dbReference>
<evidence type="ECO:0000256" key="4">
    <source>
        <dbReference type="ARBA" id="ARBA00023239"/>
    </source>
</evidence>
<proteinExistence type="inferred from homology"/>
<evidence type="ECO:0000313" key="6">
    <source>
        <dbReference type="Proteomes" id="UP001523392"/>
    </source>
</evidence>
<evidence type="ECO:0000256" key="2">
    <source>
        <dbReference type="ARBA" id="ARBA00006472"/>
    </source>
</evidence>
<protein>
    <recommendedName>
        <fullName evidence="3">4a-hydroxytetrahydrobiopterin dehydratase</fullName>
        <ecNumber evidence="3">4.2.1.96</ecNumber>
    </recommendedName>
</protein>
<comment type="catalytic activity">
    <reaction evidence="1">
        <text>(4aS,6R)-4a-hydroxy-L-erythro-5,6,7,8-tetrahydrobiopterin = (6R)-L-erythro-6,7-dihydrobiopterin + H2O</text>
        <dbReference type="Rhea" id="RHEA:11920"/>
        <dbReference type="ChEBI" id="CHEBI:15377"/>
        <dbReference type="ChEBI" id="CHEBI:15642"/>
        <dbReference type="ChEBI" id="CHEBI:43120"/>
        <dbReference type="EC" id="4.2.1.96"/>
    </reaction>
</comment>